<dbReference type="EMBL" id="JAEHOC010000038">
    <property type="protein sequence ID" value="KAG2427849.1"/>
    <property type="molecule type" value="Genomic_DNA"/>
</dbReference>
<evidence type="ECO:0000313" key="12">
    <source>
        <dbReference type="EMBL" id="KAG2427849.1"/>
    </source>
</evidence>
<dbReference type="SMART" id="SM00487">
    <property type="entry name" value="DEXDc"/>
    <property type="match status" value="1"/>
</dbReference>
<organism evidence="12 13">
    <name type="scientific">Chlamydomonas incerta</name>
    <dbReference type="NCBI Taxonomy" id="51695"/>
    <lineage>
        <taxon>Eukaryota</taxon>
        <taxon>Viridiplantae</taxon>
        <taxon>Chlorophyta</taxon>
        <taxon>core chlorophytes</taxon>
        <taxon>Chlorophyceae</taxon>
        <taxon>CS clade</taxon>
        <taxon>Chlamydomonadales</taxon>
        <taxon>Chlamydomonadaceae</taxon>
        <taxon>Chlamydomonas</taxon>
    </lineage>
</organism>
<dbReference type="PANTHER" id="PTHR18934">
    <property type="entry name" value="ATP-DEPENDENT RNA HELICASE"/>
    <property type="match status" value="1"/>
</dbReference>
<evidence type="ECO:0000256" key="5">
    <source>
        <dbReference type="ARBA" id="ARBA00060772"/>
    </source>
</evidence>
<comment type="caution">
    <text evidence="12">The sequence shown here is derived from an EMBL/GenBank/DDBJ whole genome shotgun (WGS) entry which is preliminary data.</text>
</comment>
<dbReference type="Gene3D" id="3.40.50.300">
    <property type="entry name" value="P-loop containing nucleotide triphosphate hydrolases"/>
    <property type="match status" value="2"/>
</dbReference>
<feature type="compositionally biased region" description="Acidic residues" evidence="7">
    <location>
        <begin position="642"/>
        <end position="652"/>
    </location>
</feature>
<keyword evidence="4" id="KW-0067">ATP-binding</keyword>
<sequence length="1612" mass="166866">MKANKVFASGGGGGGTKGPATIDKRGQEVKCPYCDKIYQQSGRLKEHIASKHADQLQPADAPSTSAPVAAAPATAAAAPGPARPNAKGADGAAKGGPPGKDPAVAAAAAAAARAAAQAAAASTSGGAAGAGAAGAAGGGAAGGVMTLQSRAGYYTSKSPSMHLHEWIQKEKRVRARFVPKRLENGMWTCKVVLPDGKRQEDDVVIFLDDAHAAADEAEARERGAVAALNRVMGDRALERILPRDYVPLWNALGEERKRREEAATARRAADERRKAAEEARRKRSNVRAPQTVVMSAAKQRLVQSLLRDRDLDLARAGAAGAGGADGGSAAELADVVEALSGMGFSPQHVQLAYERRAGAAEGAEGGAASAEALLDWLLLNLPSDQLPGQFTKGSATNMVNVVARADPSRATGVSLASVARLMAYGYSSAEAEAALAAAGGDEAAAHVAAYGRLTDVELGGGGGGGPAAAAVVAEGDADAWAEELMVLESIYDTAFAVLSENAVRLTLELPDTCPVATRSDAPLVLEFVRVGSTAAGGLSYPAAPPLVGVSCSGLAAGGLRHLTRVLAAESQALAAAAEPALHTLAARALEEAAEMDEQTCAAAEAGAGGRKAGAGAGAADGAGGDEADESLVAGFEDLMVDEEEEDDDDVDGGGEARRRSAAARAARRPEQQMRRRRPQIDIAAESARLARVQSDLDGGGAHAGMRSARRSLPAFAKRGEVLAALAAHDVVVVSGATGCGKSTQVPQYILEDAIAGGAGAACNIIVTQPRRISALGLANRVAAERGEGVGATVGYSVRLEHKSSAATRLTFVTTGILLRRLLSDPDLEGTTHIVLDEVHERSIEIDLLLLLLRDVLARRRQKAAATAGGAGQQQQQQQLQPLKLVLMSATADAQLFAEYMTPGGRGGAKGGKSRAAGGGGGSSSGEVGVLTIPGFTYPVREFYLEDALELTGHVIGRDNRCAKRGLRDWKDAKELPEVAGRPLSGALGPGGYSDLTLRSLYMADEEQINYDLLVDVIAEIIARHKRDGSAAFMTDWPQAYASGRGDTSGGGAILVFLPGAPEIGRLQRLLLASDKVLGAAGGRGGLRVLPLHGSLSSGDQSKVFARPPPGCYKVVLSTNVAETSITIDDVTVVVDAGRAKEMSHDAERGIQRLQEGWVSKAAAQQRRGRAGRVRPGVCFRLFSTEQWQRMPQHTEPEMLRSPLESVALLIKGMMSGAGGAGGGAARAAAAEAAGGVSGEGGVAAFLGRCLSPPSANAVNSAVHLLRTMGAFDGREGLTSLGRHLARMPMDPRVGKALVYGALLGCLEPVLTVTAALAHGRPVFLNLQSAGEGVAEARRQLLRAAVDSRSDHIALVAAYNAWCRATDKGGRSAASSLCADCGLSESSLEAIQAGRAEYARVLAELGFLSGGGALDARRDLGPAASLPGSEWLSGQPANRNAGNGRFLKAALCAGFYPSVLRVDHPRAKFVEVHGGTAEADADPKDIKFFDRERGRVFIHPGSLLFAAGKFPSGWLVYTQMTETSKLFVREASMVPVYALLLFGGEVAVDHAAGRLRVDGWAEFKAAANVGVMVRELRSEMDRLLGAKIQDPELDLGSNKIVAAVEELLSTDGF</sequence>
<dbReference type="CDD" id="cd17917">
    <property type="entry name" value="DEXHc_RHA-like"/>
    <property type="match status" value="1"/>
</dbReference>
<dbReference type="InterPro" id="IPR048333">
    <property type="entry name" value="HA2_WH"/>
</dbReference>
<dbReference type="InterPro" id="IPR059023">
    <property type="entry name" value="RNA_hel_CTD"/>
</dbReference>
<feature type="domain" description="Helicase ATP-binding" evidence="10">
    <location>
        <begin position="722"/>
        <end position="909"/>
    </location>
</feature>
<dbReference type="InterPro" id="IPR056328">
    <property type="entry name" value="DSRM_DHX29"/>
</dbReference>
<dbReference type="SMART" id="SM00847">
    <property type="entry name" value="HA2"/>
    <property type="match status" value="1"/>
</dbReference>
<dbReference type="Proteomes" id="UP000650467">
    <property type="component" value="Unassembled WGS sequence"/>
</dbReference>
<feature type="domain" description="RWD" evidence="9">
    <location>
        <begin position="482"/>
        <end position="595"/>
    </location>
</feature>
<gene>
    <name evidence="12" type="ORF">HXX76_012170</name>
</gene>
<protein>
    <submittedName>
        <fullName evidence="12">Uncharacterized protein</fullName>
    </submittedName>
</protein>
<dbReference type="PANTHER" id="PTHR18934:SF145">
    <property type="entry name" value="ATP-DEPENDENT RNA HELICASE DHX57-RELATED"/>
    <property type="match status" value="1"/>
</dbReference>
<evidence type="ECO:0000256" key="1">
    <source>
        <dbReference type="ARBA" id="ARBA00022741"/>
    </source>
</evidence>
<name>A0A835ST87_CHLIN</name>
<dbReference type="Pfam" id="PF24899">
    <property type="entry name" value="UBA_DHX29"/>
    <property type="match status" value="1"/>
</dbReference>
<evidence type="ECO:0000313" key="13">
    <source>
        <dbReference type="Proteomes" id="UP000650467"/>
    </source>
</evidence>
<dbReference type="PROSITE" id="PS51192">
    <property type="entry name" value="HELICASE_ATP_BIND_1"/>
    <property type="match status" value="1"/>
</dbReference>
<dbReference type="InterPro" id="IPR016135">
    <property type="entry name" value="UBQ-conjugating_enzyme/RWD"/>
</dbReference>
<feature type="region of interest" description="Disordered" evidence="7">
    <location>
        <begin position="904"/>
        <end position="923"/>
    </location>
</feature>
<evidence type="ECO:0000256" key="3">
    <source>
        <dbReference type="ARBA" id="ARBA00022806"/>
    </source>
</evidence>
<dbReference type="PROSITE" id="PS00028">
    <property type="entry name" value="ZINC_FINGER_C2H2_1"/>
    <property type="match status" value="1"/>
</dbReference>
<evidence type="ECO:0000259" key="9">
    <source>
        <dbReference type="PROSITE" id="PS50908"/>
    </source>
</evidence>
<keyword evidence="13" id="KW-1185">Reference proteome</keyword>
<feature type="region of interest" description="Disordered" evidence="7">
    <location>
        <begin position="1"/>
        <end position="26"/>
    </location>
</feature>
<dbReference type="SUPFAM" id="SSF52540">
    <property type="entry name" value="P-loop containing nucleoside triphosphate hydrolases"/>
    <property type="match status" value="1"/>
</dbReference>
<dbReference type="Pfam" id="PF00271">
    <property type="entry name" value="Helicase_C"/>
    <property type="match status" value="1"/>
</dbReference>
<dbReference type="PROSITE" id="PS50157">
    <property type="entry name" value="ZINC_FINGER_C2H2_2"/>
    <property type="match status" value="1"/>
</dbReference>
<dbReference type="GO" id="GO:0016787">
    <property type="term" value="F:hydrolase activity"/>
    <property type="evidence" value="ECO:0007669"/>
    <property type="project" value="UniProtKB-KW"/>
</dbReference>
<comment type="similarity">
    <text evidence="5">Belongs to the DExH box helicase family.</text>
</comment>
<dbReference type="CDD" id="cd18791">
    <property type="entry name" value="SF2_C_RHA"/>
    <property type="match status" value="1"/>
</dbReference>
<dbReference type="InterPro" id="IPR013087">
    <property type="entry name" value="Znf_C2H2_type"/>
</dbReference>
<keyword evidence="6" id="KW-0863">Zinc-finger</keyword>
<dbReference type="Pfam" id="PF21010">
    <property type="entry name" value="HA2_C"/>
    <property type="match status" value="1"/>
</dbReference>
<dbReference type="Gene3D" id="3.10.110.10">
    <property type="entry name" value="Ubiquitin Conjugating Enzyme"/>
    <property type="match status" value="1"/>
</dbReference>
<dbReference type="InterPro" id="IPR014001">
    <property type="entry name" value="Helicase_ATP-bd"/>
</dbReference>
<feature type="region of interest" description="Disordered" evidence="7">
    <location>
        <begin position="642"/>
        <end position="684"/>
    </location>
</feature>
<evidence type="ECO:0000259" key="11">
    <source>
        <dbReference type="PROSITE" id="PS51194"/>
    </source>
</evidence>
<feature type="region of interest" description="Disordered" evidence="7">
    <location>
        <begin position="45"/>
        <end position="102"/>
    </location>
</feature>
<evidence type="ECO:0000256" key="7">
    <source>
        <dbReference type="SAM" id="MobiDB-lite"/>
    </source>
</evidence>
<dbReference type="Gene3D" id="1.20.120.1080">
    <property type="match status" value="1"/>
</dbReference>
<dbReference type="SMART" id="SM00355">
    <property type="entry name" value="ZnF_C2H2"/>
    <property type="match status" value="1"/>
</dbReference>
<keyword evidence="2" id="KW-0378">Hydrolase</keyword>
<feature type="compositionally biased region" description="Gly residues" evidence="7">
    <location>
        <begin position="608"/>
        <end position="622"/>
    </location>
</feature>
<evidence type="ECO:0000256" key="6">
    <source>
        <dbReference type="PROSITE-ProRule" id="PRU00042"/>
    </source>
</evidence>
<dbReference type="GO" id="GO:0005524">
    <property type="term" value="F:ATP binding"/>
    <property type="evidence" value="ECO:0007669"/>
    <property type="project" value="UniProtKB-KW"/>
</dbReference>
<dbReference type="OrthoDB" id="5600252at2759"/>
<dbReference type="GO" id="GO:0003723">
    <property type="term" value="F:RNA binding"/>
    <property type="evidence" value="ECO:0007669"/>
    <property type="project" value="TreeGrafter"/>
</dbReference>
<dbReference type="Pfam" id="PF26026">
    <property type="entry name" value="RNA_hel_CTD"/>
    <property type="match status" value="1"/>
</dbReference>
<dbReference type="InterPro" id="IPR006575">
    <property type="entry name" value="RWD_dom"/>
</dbReference>
<proteinExistence type="inferred from homology"/>
<feature type="domain" description="C2H2-type" evidence="8">
    <location>
        <begin position="29"/>
        <end position="57"/>
    </location>
</feature>
<dbReference type="InterPro" id="IPR027417">
    <property type="entry name" value="P-loop_NTPase"/>
</dbReference>
<dbReference type="Pfam" id="PF24385">
    <property type="entry name" value="DSRM_DHX29"/>
    <property type="match status" value="1"/>
</dbReference>
<keyword evidence="1" id="KW-0547">Nucleotide-binding</keyword>
<dbReference type="Pfam" id="PF04408">
    <property type="entry name" value="WHD_HA2"/>
    <property type="match status" value="1"/>
</dbReference>
<feature type="domain" description="Helicase C-terminal" evidence="11">
    <location>
        <begin position="1035"/>
        <end position="1214"/>
    </location>
</feature>
<dbReference type="InterPro" id="IPR001650">
    <property type="entry name" value="Helicase_C-like"/>
</dbReference>
<feature type="compositionally biased region" description="Low complexity" evidence="7">
    <location>
        <begin position="58"/>
        <end position="92"/>
    </location>
</feature>
<keyword evidence="3" id="KW-0347">Helicase</keyword>
<dbReference type="PROSITE" id="PS50908">
    <property type="entry name" value="RWD"/>
    <property type="match status" value="1"/>
</dbReference>
<dbReference type="GO" id="GO:0004386">
    <property type="term" value="F:helicase activity"/>
    <property type="evidence" value="ECO:0007669"/>
    <property type="project" value="UniProtKB-KW"/>
</dbReference>
<evidence type="ECO:0000259" key="8">
    <source>
        <dbReference type="PROSITE" id="PS50157"/>
    </source>
</evidence>
<reference evidence="12" key="1">
    <citation type="journal article" date="2020" name="bioRxiv">
        <title>Comparative genomics of Chlamydomonas.</title>
        <authorList>
            <person name="Craig R.J."/>
            <person name="Hasan A.R."/>
            <person name="Ness R.W."/>
            <person name="Keightley P.D."/>
        </authorList>
    </citation>
    <scope>NUCLEOTIDE SEQUENCE</scope>
    <source>
        <strain evidence="12">SAG 7.73</strain>
    </source>
</reference>
<dbReference type="PROSITE" id="PS51194">
    <property type="entry name" value="HELICASE_CTER"/>
    <property type="match status" value="1"/>
</dbReference>
<feature type="region of interest" description="Disordered" evidence="7">
    <location>
        <begin position="257"/>
        <end position="289"/>
    </location>
</feature>
<dbReference type="InterPro" id="IPR011709">
    <property type="entry name" value="DEAD-box_helicase_OB_fold"/>
</dbReference>
<dbReference type="InterPro" id="IPR056890">
    <property type="entry name" value="UBA_DHX29-like"/>
</dbReference>
<feature type="region of interest" description="Disordered" evidence="7">
    <location>
        <begin position="608"/>
        <end position="627"/>
    </location>
</feature>
<feature type="compositionally biased region" description="Basic and acidic residues" evidence="7">
    <location>
        <begin position="45"/>
        <end position="54"/>
    </location>
</feature>
<accession>A0A835ST87</accession>
<dbReference type="Pfam" id="PF07717">
    <property type="entry name" value="OB_NTP_bind"/>
    <property type="match status" value="1"/>
</dbReference>
<keyword evidence="6" id="KW-0862">Zinc</keyword>
<feature type="compositionally biased region" description="Basic and acidic residues" evidence="7">
    <location>
        <begin position="257"/>
        <end position="280"/>
    </location>
</feature>
<dbReference type="InterPro" id="IPR007502">
    <property type="entry name" value="Helicase-assoc_dom"/>
</dbReference>
<evidence type="ECO:0000256" key="4">
    <source>
        <dbReference type="ARBA" id="ARBA00022840"/>
    </source>
</evidence>
<evidence type="ECO:0000259" key="10">
    <source>
        <dbReference type="PROSITE" id="PS51192"/>
    </source>
</evidence>
<dbReference type="SMART" id="SM00490">
    <property type="entry name" value="HELICc"/>
    <property type="match status" value="1"/>
</dbReference>
<dbReference type="GO" id="GO:0008270">
    <property type="term" value="F:zinc ion binding"/>
    <property type="evidence" value="ECO:0007669"/>
    <property type="project" value="UniProtKB-KW"/>
</dbReference>
<evidence type="ECO:0000256" key="2">
    <source>
        <dbReference type="ARBA" id="ARBA00022801"/>
    </source>
</evidence>
<keyword evidence="6" id="KW-0479">Metal-binding</keyword>